<evidence type="ECO:0000313" key="2">
    <source>
        <dbReference type="EMBL" id="GAG20318.1"/>
    </source>
</evidence>
<feature type="non-terminal residue" evidence="2">
    <location>
        <position position="152"/>
    </location>
</feature>
<comment type="caution">
    <text evidence="2">The sequence shown here is derived from an EMBL/GenBank/DDBJ whole genome shotgun (WGS) entry which is preliminary data.</text>
</comment>
<proteinExistence type="predicted"/>
<gene>
    <name evidence="2" type="ORF">S01H1_56668</name>
</gene>
<reference evidence="2" key="1">
    <citation type="journal article" date="2014" name="Front. Microbiol.">
        <title>High frequency of phylogenetically diverse reductive dehalogenase-homologous genes in deep subseafloor sedimentary metagenomes.</title>
        <authorList>
            <person name="Kawai M."/>
            <person name="Futagami T."/>
            <person name="Toyoda A."/>
            <person name="Takaki Y."/>
            <person name="Nishi S."/>
            <person name="Hori S."/>
            <person name="Arai W."/>
            <person name="Tsubouchi T."/>
            <person name="Morono Y."/>
            <person name="Uchiyama I."/>
            <person name="Ito T."/>
            <person name="Fujiyama A."/>
            <person name="Inagaki F."/>
            <person name="Takami H."/>
        </authorList>
    </citation>
    <scope>NUCLEOTIDE SEQUENCE</scope>
    <source>
        <strain evidence="2">Expedition CK06-06</strain>
    </source>
</reference>
<dbReference type="InterPro" id="IPR033167">
    <property type="entry name" value="Nre"/>
</dbReference>
<feature type="domain" description="Archaeal Nre N-terminal" evidence="1">
    <location>
        <begin position="36"/>
        <end position="150"/>
    </location>
</feature>
<accession>X0W6R6</accession>
<dbReference type="AlphaFoldDB" id="X0W6R6"/>
<dbReference type="EMBL" id="BARS01036908">
    <property type="protein sequence ID" value="GAG20318.1"/>
    <property type="molecule type" value="Genomic_DNA"/>
</dbReference>
<dbReference type="GO" id="GO:0006281">
    <property type="term" value="P:DNA repair"/>
    <property type="evidence" value="ECO:0007669"/>
    <property type="project" value="InterPro"/>
</dbReference>
<sequence>MLKNTKLDSKKQKKLLSVPKEESTSLCGLCRGTKLLCGRSRCPVLVKFHSRDKVTPLIDKLSLGGSSPPSVFIGRFGYPKVSIGPMIPPVIGDTSLIDTPELWLDKSIDDIVDFRSMLIRGTYNVDVFDVENPNKIVGFTRELALSKNSVFT</sequence>
<dbReference type="Pfam" id="PF04894">
    <property type="entry name" value="Nre_N"/>
    <property type="match status" value="1"/>
</dbReference>
<name>X0W6R6_9ZZZZ</name>
<evidence type="ECO:0000259" key="1">
    <source>
        <dbReference type="Pfam" id="PF04894"/>
    </source>
</evidence>
<dbReference type="PANTHER" id="PTHR38136">
    <property type="entry name" value="DNA REPAIR PROTEIN"/>
    <property type="match status" value="1"/>
</dbReference>
<dbReference type="InterPro" id="IPR006978">
    <property type="entry name" value="Nre_N"/>
</dbReference>
<dbReference type="PANTHER" id="PTHR38136:SF2">
    <property type="entry name" value="DNA REPAIR PROTEIN"/>
    <property type="match status" value="1"/>
</dbReference>
<protein>
    <recommendedName>
        <fullName evidence="1">Archaeal Nre N-terminal domain-containing protein</fullName>
    </recommendedName>
</protein>
<organism evidence="2">
    <name type="scientific">marine sediment metagenome</name>
    <dbReference type="NCBI Taxonomy" id="412755"/>
    <lineage>
        <taxon>unclassified sequences</taxon>
        <taxon>metagenomes</taxon>
        <taxon>ecological metagenomes</taxon>
    </lineage>
</organism>